<organism evidence="2 3">
    <name type="scientific">Candidatus Enterococcus willemsii</name>
    <dbReference type="NCBI Taxonomy" id="1857215"/>
    <lineage>
        <taxon>Bacteria</taxon>
        <taxon>Bacillati</taxon>
        <taxon>Bacillota</taxon>
        <taxon>Bacilli</taxon>
        <taxon>Lactobacillales</taxon>
        <taxon>Enterococcaceae</taxon>
        <taxon>Enterococcus</taxon>
    </lineage>
</organism>
<evidence type="ECO:0000313" key="2">
    <source>
        <dbReference type="EMBL" id="KAF1304140.1"/>
    </source>
</evidence>
<keyword evidence="1" id="KW-0472">Membrane</keyword>
<gene>
    <name evidence="2" type="ORF">BAU17_04395</name>
</gene>
<name>A0ABQ6Z0R4_9ENTE</name>
<dbReference type="InterPro" id="IPR021315">
    <property type="entry name" value="Gap/Sap"/>
</dbReference>
<proteinExistence type="predicted"/>
<protein>
    <recommendedName>
        <fullName evidence="4">GAP family protein</fullName>
    </recommendedName>
</protein>
<dbReference type="Proteomes" id="UP000782705">
    <property type="component" value="Unassembled WGS sequence"/>
</dbReference>
<feature type="transmembrane region" description="Helical" evidence="1">
    <location>
        <begin position="38"/>
        <end position="65"/>
    </location>
</feature>
<feature type="transmembrane region" description="Helical" evidence="1">
    <location>
        <begin position="155"/>
        <end position="181"/>
    </location>
</feature>
<sequence>MWEIIGMTIMTSGFDSLNPMAIGQQFVLQGLVKKPRDIWYFILATGVMNFLGGVVFYFSFATIFIQSWTKIIVWLHPYLSTLQIIGAILLFILMGVYLWKQRGPVETQKKITIKGNMTPTALVLLGLGATLSELATAFPYFAFIGWLMNQSFHSILVLCLMIVYNIIYMLPLMGLYAVYCFRREQFDRFYRWIQMQMIRWQRRLIPLILGGIGIYLLILGLF</sequence>
<keyword evidence="3" id="KW-1185">Reference proteome</keyword>
<keyword evidence="1" id="KW-1133">Transmembrane helix</keyword>
<feature type="transmembrane region" description="Helical" evidence="1">
    <location>
        <begin position="120"/>
        <end position="143"/>
    </location>
</feature>
<comment type="caution">
    <text evidence="2">The sequence shown here is derived from an EMBL/GenBank/DDBJ whole genome shotgun (WGS) entry which is preliminary data.</text>
</comment>
<accession>A0ABQ6Z0R4</accession>
<keyword evidence="1" id="KW-0812">Transmembrane</keyword>
<evidence type="ECO:0000256" key="1">
    <source>
        <dbReference type="SAM" id="Phobius"/>
    </source>
</evidence>
<dbReference type="Pfam" id="PF11139">
    <property type="entry name" value="SfLAP"/>
    <property type="match status" value="1"/>
</dbReference>
<evidence type="ECO:0008006" key="4">
    <source>
        <dbReference type="Google" id="ProtNLM"/>
    </source>
</evidence>
<dbReference type="EMBL" id="MAEL01000035">
    <property type="protein sequence ID" value="KAF1304140.1"/>
    <property type="molecule type" value="Genomic_DNA"/>
</dbReference>
<evidence type="ECO:0000313" key="3">
    <source>
        <dbReference type="Proteomes" id="UP000782705"/>
    </source>
</evidence>
<reference evidence="2 3" key="1">
    <citation type="submission" date="2016-06" db="EMBL/GenBank/DDBJ databases">
        <title>Four novel species of enterococci isolated from chicken manure.</title>
        <authorList>
            <person name="Van Tyne D."/>
        </authorList>
    </citation>
    <scope>NUCLEOTIDE SEQUENCE [LARGE SCALE GENOMIC DNA]</scope>
    <source>
        <strain evidence="2 3">CU12B</strain>
    </source>
</reference>
<feature type="transmembrane region" description="Helical" evidence="1">
    <location>
        <begin position="77"/>
        <end position="99"/>
    </location>
</feature>
<feature type="transmembrane region" description="Helical" evidence="1">
    <location>
        <begin position="202"/>
        <end position="221"/>
    </location>
</feature>